<dbReference type="EMBL" id="JBHSAW010000010">
    <property type="protein sequence ID" value="MFC4097237.1"/>
    <property type="molecule type" value="Genomic_DNA"/>
</dbReference>
<proteinExistence type="predicted"/>
<reference evidence="2" key="1">
    <citation type="journal article" date="2019" name="Int. J. Syst. Evol. Microbiol.">
        <title>The Global Catalogue of Microorganisms (GCM) 10K type strain sequencing project: providing services to taxonomists for standard genome sequencing and annotation.</title>
        <authorList>
            <consortium name="The Broad Institute Genomics Platform"/>
            <consortium name="The Broad Institute Genome Sequencing Center for Infectious Disease"/>
            <person name="Wu L."/>
            <person name="Ma J."/>
        </authorList>
    </citation>
    <scope>NUCLEOTIDE SEQUENCE [LARGE SCALE GENOMIC DNA]</scope>
    <source>
        <strain evidence="2">CECT 7477</strain>
    </source>
</reference>
<evidence type="ECO:0000313" key="2">
    <source>
        <dbReference type="Proteomes" id="UP001595814"/>
    </source>
</evidence>
<name>A0ABV8JW54_9FLAO</name>
<dbReference type="RefSeq" id="WP_380081225.1">
    <property type="nucleotide sequence ID" value="NZ_JBHSAW010000010.1"/>
</dbReference>
<evidence type="ECO:0000313" key="1">
    <source>
        <dbReference type="EMBL" id="MFC4097237.1"/>
    </source>
</evidence>
<protein>
    <submittedName>
        <fullName evidence="1">Uncharacterized protein</fullName>
    </submittedName>
</protein>
<dbReference type="Proteomes" id="UP001595814">
    <property type="component" value="Unassembled WGS sequence"/>
</dbReference>
<keyword evidence="2" id="KW-1185">Reference proteome</keyword>
<comment type="caution">
    <text evidence="1">The sequence shown here is derived from an EMBL/GenBank/DDBJ whole genome shotgun (WGS) entry which is preliminary data.</text>
</comment>
<organism evidence="1 2">
    <name type="scientific">Euzebyella saccharophila</name>
    <dbReference type="NCBI Taxonomy" id="679664"/>
    <lineage>
        <taxon>Bacteria</taxon>
        <taxon>Pseudomonadati</taxon>
        <taxon>Bacteroidota</taxon>
        <taxon>Flavobacteriia</taxon>
        <taxon>Flavobacteriales</taxon>
        <taxon>Flavobacteriaceae</taxon>
        <taxon>Euzebyella</taxon>
    </lineage>
</organism>
<sequence length="59" mass="6471">MADTNHIVKALLSFKIYVSTENNSMETPDSKKKYTSIGKTPKASGNTTLAIAFIHEPTE</sequence>
<gene>
    <name evidence="1" type="ORF">ACFOUT_15200</name>
</gene>
<accession>A0ABV8JW54</accession>